<gene>
    <name evidence="2" type="ORF">LCGC14_2587170</name>
</gene>
<evidence type="ECO:0008006" key="3">
    <source>
        <dbReference type="Google" id="ProtNLM"/>
    </source>
</evidence>
<proteinExistence type="predicted"/>
<evidence type="ECO:0000256" key="1">
    <source>
        <dbReference type="SAM" id="MobiDB-lite"/>
    </source>
</evidence>
<organism evidence="2">
    <name type="scientific">marine sediment metagenome</name>
    <dbReference type="NCBI Taxonomy" id="412755"/>
    <lineage>
        <taxon>unclassified sequences</taxon>
        <taxon>metagenomes</taxon>
        <taxon>ecological metagenomes</taxon>
    </lineage>
</organism>
<feature type="compositionally biased region" description="Basic and acidic residues" evidence="1">
    <location>
        <begin position="37"/>
        <end position="80"/>
    </location>
</feature>
<dbReference type="EMBL" id="LAZR01043339">
    <property type="protein sequence ID" value="KKL07323.1"/>
    <property type="molecule type" value="Genomic_DNA"/>
</dbReference>
<protein>
    <recommendedName>
        <fullName evidence="3">Scaffolding protein</fullName>
    </recommendedName>
</protein>
<evidence type="ECO:0000313" key="2">
    <source>
        <dbReference type="EMBL" id="KKL07323.1"/>
    </source>
</evidence>
<sequence>MAVEESGKGIALETKGQPEVTPKVEDVTPDPASTVSPKEEEKIYSQKQLDDLTHMWDSEAGRQRKAVEDERDQFKTKSESLETEVSDIQVERDKLQNDINELSHDDPKKFDLIKRDKELRDAQRTLKKATDDLASNEKANAERVKVANDTLLEISIWEIATEYQTGDPVKLKNLCSTFGATSEEQIRQVADTLWVKETKPAKEGTPEGKTKLVLDTGKSKGGGLLTEEDRLAARYPTMAKK</sequence>
<name>A0A0F9D5H4_9ZZZZ</name>
<feature type="region of interest" description="Disordered" evidence="1">
    <location>
        <begin position="1"/>
        <end position="88"/>
    </location>
</feature>
<feature type="region of interest" description="Disordered" evidence="1">
    <location>
        <begin position="199"/>
        <end position="221"/>
    </location>
</feature>
<comment type="caution">
    <text evidence="2">The sequence shown here is derived from an EMBL/GenBank/DDBJ whole genome shotgun (WGS) entry which is preliminary data.</text>
</comment>
<accession>A0A0F9D5H4</accession>
<dbReference type="AlphaFoldDB" id="A0A0F9D5H4"/>
<reference evidence="2" key="1">
    <citation type="journal article" date="2015" name="Nature">
        <title>Complex archaea that bridge the gap between prokaryotes and eukaryotes.</title>
        <authorList>
            <person name="Spang A."/>
            <person name="Saw J.H."/>
            <person name="Jorgensen S.L."/>
            <person name="Zaremba-Niedzwiedzka K."/>
            <person name="Martijn J."/>
            <person name="Lind A.E."/>
            <person name="van Eijk R."/>
            <person name="Schleper C."/>
            <person name="Guy L."/>
            <person name="Ettema T.J."/>
        </authorList>
    </citation>
    <scope>NUCLEOTIDE SEQUENCE</scope>
</reference>
<feature type="compositionally biased region" description="Basic and acidic residues" evidence="1">
    <location>
        <begin position="199"/>
        <end position="212"/>
    </location>
</feature>